<keyword evidence="2" id="KW-1185">Reference proteome</keyword>
<sequence>MIEHGPLLERLLEGEFICAVTDEHSFHKLQDENLCEDLNHFLRPLNRRIARSEDGSVFFLAYHELTEPARQQLSQQFGATIQSLLPMLEWMQLVQEALGRDGALTAGDTIKLQEFSLKVEDNQSLRQRLAMLSADKVFKSTSDQLDMQIKQVFKRIRELGYLHQPHRDRQFYIVTGKIEHLIELVRFIKDEEHLPLDEDSPEQGDMF</sequence>
<comment type="caution">
    <text evidence="1">The sequence shown here is derived from an EMBL/GenBank/DDBJ whole genome shotgun (WGS) entry which is preliminary data.</text>
</comment>
<gene>
    <name evidence="1" type="ORF">GCM10011357_20750</name>
</gene>
<accession>A0ABQ1RBW1</accession>
<evidence type="ECO:0000313" key="1">
    <source>
        <dbReference type="EMBL" id="GGD65315.1"/>
    </source>
</evidence>
<proteinExistence type="predicted"/>
<dbReference type="EMBL" id="BMGJ01000007">
    <property type="protein sequence ID" value="GGD65315.1"/>
    <property type="molecule type" value="Genomic_DNA"/>
</dbReference>
<dbReference type="Proteomes" id="UP000614272">
    <property type="component" value="Unassembled WGS sequence"/>
</dbReference>
<name>A0ABQ1RBW1_9ALTE</name>
<reference evidence="2" key="1">
    <citation type="journal article" date="2019" name="Int. J. Syst. Evol. Microbiol.">
        <title>The Global Catalogue of Microorganisms (GCM) 10K type strain sequencing project: providing services to taxonomists for standard genome sequencing and annotation.</title>
        <authorList>
            <consortium name="The Broad Institute Genomics Platform"/>
            <consortium name="The Broad Institute Genome Sequencing Center for Infectious Disease"/>
            <person name="Wu L."/>
            <person name="Ma J."/>
        </authorList>
    </citation>
    <scope>NUCLEOTIDE SEQUENCE [LARGE SCALE GENOMIC DNA]</scope>
    <source>
        <strain evidence="2">CGMCC 1.12923</strain>
    </source>
</reference>
<dbReference type="RefSeq" id="WP_099034392.1">
    <property type="nucleotide sequence ID" value="NZ_BMGJ01000007.1"/>
</dbReference>
<protein>
    <submittedName>
        <fullName evidence="1">Uncharacterized protein</fullName>
    </submittedName>
</protein>
<evidence type="ECO:0000313" key="2">
    <source>
        <dbReference type="Proteomes" id="UP000614272"/>
    </source>
</evidence>
<organism evidence="1 2">
    <name type="scientific">Lacimicrobium alkaliphilum</name>
    <dbReference type="NCBI Taxonomy" id="1526571"/>
    <lineage>
        <taxon>Bacteria</taxon>
        <taxon>Pseudomonadati</taxon>
        <taxon>Pseudomonadota</taxon>
        <taxon>Gammaproteobacteria</taxon>
        <taxon>Alteromonadales</taxon>
        <taxon>Alteromonadaceae</taxon>
        <taxon>Lacimicrobium</taxon>
    </lineage>
</organism>